<dbReference type="STRING" id="1209989.TepRe1_1034"/>
<accession>L0S227</accession>
<dbReference type="AlphaFoldDB" id="F4LSB6"/>
<name>F4LSB6_TEPAE</name>
<protein>
    <submittedName>
        <fullName evidence="1">Uncharacterized protein</fullName>
    </submittedName>
</protein>
<dbReference type="PATRIC" id="fig|1209989.3.peg.1244"/>
<dbReference type="HOGENOM" id="CLU_2995137_0_0_9"/>
<dbReference type="KEGG" id="tep:TepRe1_1034"/>
<keyword evidence="2" id="KW-1185">Reference proteome</keyword>
<sequence length="57" mass="6724">MAKVKFKIGGDKRKTHEYIKGRIIKEYKHFYLIETTAGYKECISKNLLKCGDIERVM</sequence>
<organism evidence="1 2">
    <name type="scientific">Tepidanaerobacter acetatoxydans (strain DSM 21804 / JCM 16047 / Re1)</name>
    <dbReference type="NCBI Taxonomy" id="1209989"/>
    <lineage>
        <taxon>Bacteria</taxon>
        <taxon>Bacillati</taxon>
        <taxon>Bacillota</taxon>
        <taxon>Clostridia</taxon>
        <taxon>Thermosediminibacterales</taxon>
        <taxon>Tepidanaerobacteraceae</taxon>
        <taxon>Tepidanaerobacter</taxon>
    </lineage>
</organism>
<dbReference type="EMBL" id="HF563609">
    <property type="protein sequence ID" value="CCP25852.1"/>
    <property type="molecule type" value="Genomic_DNA"/>
</dbReference>
<accession>F4LSB6</accession>
<proteinExistence type="predicted"/>
<dbReference type="KEGG" id="tae:TepiRe1_1132"/>
<reference evidence="2" key="1">
    <citation type="journal article" date="2013" name="Genome Announc.">
        <title>First genome sequence of a syntrophic acetate-oxidizing bacterium, Tepidanaerobacter acetatoxydans strain Re1.</title>
        <authorList>
            <person name="Manzoor S."/>
            <person name="Bongcam-Rudloff E."/>
            <person name="Schnurer A."/>
            <person name="Muller B."/>
        </authorList>
    </citation>
    <scope>NUCLEOTIDE SEQUENCE [LARGE SCALE GENOMIC DNA]</scope>
    <source>
        <strain evidence="2">Re1</strain>
    </source>
</reference>
<evidence type="ECO:0000313" key="2">
    <source>
        <dbReference type="Proteomes" id="UP000010802"/>
    </source>
</evidence>
<dbReference type="Proteomes" id="UP000010802">
    <property type="component" value="Chromosome"/>
</dbReference>
<evidence type="ECO:0000313" key="1">
    <source>
        <dbReference type="EMBL" id="CCP25852.1"/>
    </source>
</evidence>
<dbReference type="RefSeq" id="WP_013778105.1">
    <property type="nucleotide sequence ID" value="NC_015519.1"/>
</dbReference>
<gene>
    <name evidence="1" type="ordered locus">TEPIRE1_1132</name>
</gene>